<dbReference type="EMBL" id="JH432107">
    <property type="status" value="NOT_ANNOTATED_CDS"/>
    <property type="molecule type" value="Genomic_DNA"/>
</dbReference>
<reference evidence="15" key="2">
    <citation type="submission" date="2015-02" db="UniProtKB">
        <authorList>
            <consortium name="EnsemblMetazoa"/>
        </authorList>
    </citation>
    <scope>IDENTIFICATION</scope>
</reference>
<dbReference type="PANTHER" id="PTHR10513">
    <property type="entry name" value="DEOXYNUCLEOSIDE KINASE"/>
    <property type="match status" value="1"/>
</dbReference>
<dbReference type="eggNOG" id="KOG3877">
    <property type="taxonomic scope" value="Eukaryota"/>
</dbReference>
<dbReference type="Gene3D" id="3.40.50.300">
    <property type="entry name" value="P-loop containing nucleotide triphosphate hydrolases"/>
    <property type="match status" value="1"/>
</dbReference>
<evidence type="ECO:0000256" key="3">
    <source>
        <dbReference type="ARBA" id="ARBA00004305"/>
    </source>
</evidence>
<evidence type="ECO:0000313" key="16">
    <source>
        <dbReference type="Proteomes" id="UP000014500"/>
    </source>
</evidence>
<keyword evidence="9 13" id="KW-0274">FAD</keyword>
<dbReference type="STRING" id="126957.T1JDL5"/>
<name>T1JDL5_STRMM</name>
<evidence type="ECO:0000259" key="14">
    <source>
        <dbReference type="Pfam" id="PF01712"/>
    </source>
</evidence>
<comment type="cofactor">
    <cofactor evidence="1 13">
        <name>FAD</name>
        <dbReference type="ChEBI" id="CHEBI:57692"/>
    </cofactor>
</comment>
<evidence type="ECO:0000256" key="9">
    <source>
        <dbReference type="ARBA" id="ARBA00022827"/>
    </source>
</evidence>
<dbReference type="OMA" id="DPHNKKM"/>
<dbReference type="PANTHER" id="PTHR10513:SF15">
    <property type="entry name" value="NADH DEHYDROGENASE [UBIQUINONE] 1 ALPHA SUBCOMPLEX SUBUNIT 10, MITOCHONDRIAL"/>
    <property type="match status" value="1"/>
</dbReference>
<evidence type="ECO:0000256" key="6">
    <source>
        <dbReference type="ARBA" id="ARBA00022448"/>
    </source>
</evidence>
<keyword evidence="7 13" id="KW-0285">Flavoprotein</keyword>
<accession>T1JDL5</accession>
<proteinExistence type="inferred from homology"/>
<organism evidence="15 16">
    <name type="scientific">Strigamia maritima</name>
    <name type="common">European centipede</name>
    <name type="synonym">Geophilus maritimus</name>
    <dbReference type="NCBI Taxonomy" id="126957"/>
    <lineage>
        <taxon>Eukaryota</taxon>
        <taxon>Metazoa</taxon>
        <taxon>Ecdysozoa</taxon>
        <taxon>Arthropoda</taxon>
        <taxon>Myriapoda</taxon>
        <taxon>Chilopoda</taxon>
        <taxon>Pleurostigmophora</taxon>
        <taxon>Geophilomorpha</taxon>
        <taxon>Linotaeniidae</taxon>
        <taxon>Strigamia</taxon>
    </lineage>
</organism>
<evidence type="ECO:0000256" key="7">
    <source>
        <dbReference type="ARBA" id="ARBA00022630"/>
    </source>
</evidence>
<keyword evidence="12 13" id="KW-0496">Mitochondrion</keyword>
<evidence type="ECO:0000256" key="1">
    <source>
        <dbReference type="ARBA" id="ARBA00001974"/>
    </source>
</evidence>
<keyword evidence="16" id="KW-1185">Reference proteome</keyword>
<dbReference type="GO" id="GO:0005759">
    <property type="term" value="C:mitochondrial matrix"/>
    <property type="evidence" value="ECO:0007669"/>
    <property type="project" value="UniProtKB-SubCell"/>
</dbReference>
<evidence type="ECO:0000256" key="4">
    <source>
        <dbReference type="ARBA" id="ARBA00008606"/>
    </source>
</evidence>
<keyword evidence="10" id="KW-0809">Transit peptide</keyword>
<evidence type="ECO:0000256" key="2">
    <source>
        <dbReference type="ARBA" id="ARBA00003195"/>
    </source>
</evidence>
<reference evidence="16" key="1">
    <citation type="submission" date="2011-05" db="EMBL/GenBank/DDBJ databases">
        <authorList>
            <person name="Richards S.R."/>
            <person name="Qu J."/>
            <person name="Jiang H."/>
            <person name="Jhangiani S.N."/>
            <person name="Agravi P."/>
            <person name="Goodspeed R."/>
            <person name="Gross S."/>
            <person name="Mandapat C."/>
            <person name="Jackson L."/>
            <person name="Mathew T."/>
            <person name="Pu L."/>
            <person name="Thornton R."/>
            <person name="Saada N."/>
            <person name="Wilczek-Boney K.B."/>
            <person name="Lee S."/>
            <person name="Kovar C."/>
            <person name="Wu Y."/>
            <person name="Scherer S.E."/>
            <person name="Worley K.C."/>
            <person name="Muzny D.M."/>
            <person name="Gibbs R."/>
        </authorList>
    </citation>
    <scope>NUCLEOTIDE SEQUENCE</scope>
    <source>
        <strain evidence="16">Brora</strain>
    </source>
</reference>
<dbReference type="SUPFAM" id="SSF52540">
    <property type="entry name" value="P-loop containing nucleoside triphosphate hydrolases"/>
    <property type="match status" value="1"/>
</dbReference>
<dbReference type="Proteomes" id="UP000014500">
    <property type="component" value="Unassembled WGS sequence"/>
</dbReference>
<evidence type="ECO:0000313" key="15">
    <source>
        <dbReference type="EnsemblMetazoa" id="SMAR011899-PA"/>
    </source>
</evidence>
<dbReference type="GO" id="GO:0006120">
    <property type="term" value="P:mitochondrial electron transport, NADH to ubiquinone"/>
    <property type="evidence" value="ECO:0007669"/>
    <property type="project" value="InterPro"/>
</dbReference>
<evidence type="ECO:0000256" key="5">
    <source>
        <dbReference type="ARBA" id="ARBA00017279"/>
    </source>
</evidence>
<protein>
    <recommendedName>
        <fullName evidence="5 13">NADH dehydrogenase [ubiquinone] 1 alpha subcomplex subunit 10, mitochondrial</fullName>
    </recommendedName>
</protein>
<dbReference type="AlphaFoldDB" id="T1JDL5"/>
<dbReference type="EnsemblMetazoa" id="SMAR011899-RA">
    <property type="protein sequence ID" value="SMAR011899-PA"/>
    <property type="gene ID" value="SMAR011899"/>
</dbReference>
<dbReference type="InterPro" id="IPR031314">
    <property type="entry name" value="DNK_dom"/>
</dbReference>
<keyword evidence="11 13" id="KW-0249">Electron transport</keyword>
<comment type="function">
    <text evidence="2 13">Accessory subunit of the mitochondrial membrane respiratory chain NADH dehydrogenase (Complex I), that is believed not to be involved in catalysis. Complex I functions in the transfer of electrons from NADH to the respiratory chain. The immediate electron acceptor for the enzyme is believed to be ubiquinone.</text>
</comment>
<keyword evidence="6 13" id="KW-0813">Transport</keyword>
<dbReference type="InterPro" id="IPR050566">
    <property type="entry name" value="Deoxyribonucleoside_kinase"/>
</dbReference>
<evidence type="ECO:0000256" key="12">
    <source>
        <dbReference type="ARBA" id="ARBA00023128"/>
    </source>
</evidence>
<comment type="similarity">
    <text evidence="4 13">Belongs to the complex I NDUFA10 subunit family.</text>
</comment>
<dbReference type="PhylomeDB" id="T1JDL5"/>
<dbReference type="Pfam" id="PF01712">
    <property type="entry name" value="dNK"/>
    <property type="match status" value="1"/>
</dbReference>
<feature type="domain" description="Deoxynucleoside kinase" evidence="14">
    <location>
        <begin position="75"/>
        <end position="241"/>
    </location>
</feature>
<dbReference type="InterPro" id="IPR015828">
    <property type="entry name" value="NDUFA10"/>
</dbReference>
<evidence type="ECO:0000256" key="13">
    <source>
        <dbReference type="PIRNR" id="PIRNR000543"/>
    </source>
</evidence>
<evidence type="ECO:0000256" key="8">
    <source>
        <dbReference type="ARBA" id="ARBA00022660"/>
    </source>
</evidence>
<evidence type="ECO:0000256" key="10">
    <source>
        <dbReference type="ARBA" id="ARBA00022946"/>
    </source>
</evidence>
<dbReference type="PIRSF" id="PIRSF000543">
    <property type="entry name" value="NADH_UQ_42KD"/>
    <property type="match status" value="1"/>
</dbReference>
<keyword evidence="8 13" id="KW-0679">Respiratory chain</keyword>
<comment type="subcellular location">
    <subcellularLocation>
        <location evidence="3 13">Mitochondrion matrix</location>
    </subcellularLocation>
</comment>
<dbReference type="InterPro" id="IPR027417">
    <property type="entry name" value="P-loop_NTPase"/>
</dbReference>
<dbReference type="HOGENOM" id="CLU_050591_1_0_1"/>
<evidence type="ECO:0000256" key="11">
    <source>
        <dbReference type="ARBA" id="ARBA00022982"/>
    </source>
</evidence>
<sequence>MALQMIRLTKCLTISGLCIKTHLAPLQSAFISGRELRDRRFPRPPPFPYKDKRLSRLRAWLENPVKWFDENTKLIVVEGSIGAGKSDFAKKLAAELEMHHMPEATVDMIYINKYGHDLRKLDSQLPLDVQSFDVKDFYKNPKSRLSNKFQVYMYYSRFEQYIDALAHLFNTGQGVVMERCVYSDIVFMETMAKFNYLAPSVRDYYNILRKNTLPDLLRPHLVIYLDSPVDVLMDRIKKRAIVRFQFENFIYDYINMNYFSPNFNDYETKSSVITPDYLKTLETEYKEYLKTISQHSELLFYDWSKYGDIDIVIEDIERIDFDNYDKYDTKMTDWLLFNYWDYVKLRFDYTTKKNDLLNKMTMIPQWNAPELLPETENIHKWRELWDNFPGSKYEYGYNPDQGDNVWFKIKKMPRED</sequence>